<comment type="similarity">
    <text evidence="1">Belongs to the AccD/PCCB family.</text>
</comment>
<dbReference type="KEGG" id="cuo:CUROG_08185"/>
<keyword evidence="5" id="KW-1185">Reference proteome</keyword>
<dbReference type="SUPFAM" id="SSF52096">
    <property type="entry name" value="ClpP/crotonase"/>
    <property type="match status" value="2"/>
</dbReference>
<organism evidence="4 5">
    <name type="scientific">Corynebacterium urogenitale</name>
    <dbReference type="NCBI Taxonomy" id="2487892"/>
    <lineage>
        <taxon>Bacteria</taxon>
        <taxon>Bacillati</taxon>
        <taxon>Actinomycetota</taxon>
        <taxon>Actinomycetes</taxon>
        <taxon>Mycobacteriales</taxon>
        <taxon>Corynebacteriaceae</taxon>
        <taxon>Corynebacterium</taxon>
    </lineage>
</organism>
<dbReference type="Pfam" id="PF01039">
    <property type="entry name" value="Carboxyl_trans"/>
    <property type="match status" value="1"/>
</dbReference>
<dbReference type="InterPro" id="IPR051047">
    <property type="entry name" value="AccD/PCCB"/>
</dbReference>
<evidence type="ECO:0000259" key="3">
    <source>
        <dbReference type="PROSITE" id="PS50989"/>
    </source>
</evidence>
<proteinExistence type="inferred from homology"/>
<feature type="domain" description="CoA carboxyltransferase N-terminal" evidence="2">
    <location>
        <begin position="22"/>
        <end position="289"/>
    </location>
</feature>
<dbReference type="AlphaFoldDB" id="A0A5J6ZBE2"/>
<protein>
    <submittedName>
        <fullName evidence="4">Putative propionyl-CoA carboxylase beta chain 5</fullName>
        <ecNumber evidence="4">6.4.1.3</ecNumber>
    </submittedName>
</protein>
<dbReference type="EMBL" id="CP045032">
    <property type="protein sequence ID" value="QFQ02985.1"/>
    <property type="molecule type" value="Genomic_DNA"/>
</dbReference>
<dbReference type="InterPro" id="IPR011762">
    <property type="entry name" value="COA_CT_N"/>
</dbReference>
<dbReference type="PANTHER" id="PTHR43842">
    <property type="entry name" value="PROPIONYL-COA CARBOXYLASE BETA CHAIN"/>
    <property type="match status" value="1"/>
</dbReference>
<dbReference type="Proteomes" id="UP000326711">
    <property type="component" value="Chromosome"/>
</dbReference>
<feature type="domain" description="CoA carboxyltransferase C-terminal" evidence="3">
    <location>
        <begin position="272"/>
        <end position="494"/>
    </location>
</feature>
<dbReference type="EC" id="6.4.1.3" evidence="4"/>
<dbReference type="GO" id="GO:0009317">
    <property type="term" value="C:acetyl-CoA carboxylase complex"/>
    <property type="evidence" value="ECO:0007669"/>
    <property type="project" value="TreeGrafter"/>
</dbReference>
<accession>A0A5J6ZBE2</accession>
<evidence type="ECO:0000256" key="1">
    <source>
        <dbReference type="ARBA" id="ARBA00006102"/>
    </source>
</evidence>
<dbReference type="InterPro" id="IPR011763">
    <property type="entry name" value="COA_CT_C"/>
</dbReference>
<sequence>MVVHYKIARRLLRMTTTDTSTTAGKIADLKQRLAEARTPVGEDAVRATHDAGRFTARERVESLLDEGSFVEIDALARHRSTAFKLDKSRPLTDGVVTGHGTIDGRPVCVFSQDSTIFDGQLGEVTGEKIIKVLQLALKSGTPLIGLYDGTGARVKEGIVSLEMFSRIYRLQAQASGVIPQLAIVLGEVAGPQAHGVALSDVVIEVAEQGAVRLSAADPLSSISDASTGLAHITASDERGALDLAAEVLRYLPSNNRAITPAEEHTAAGDSVALDTLIPDASDESFEMKELIAGVVDGDSFLEFQPTYAPTILTGLARIDGRAVGVLANQPAVEDGFIDVDGAEKAARFTRFCNAFNVPLISFVDAPGFAADMQGAGAVRRTAKLIAASADASVGKLAVIVRRSFGAAYLAMGAKRLGTDLVFAWPTAQIAVSPADELAEATGVDAATLEEELVNPYAAAERGLVDAVIAPSHTRTQLIDGLRLLERKVEDQLPRKNNNMPL</sequence>
<dbReference type="PROSITE" id="PS50989">
    <property type="entry name" value="COA_CT_CTER"/>
    <property type="match status" value="1"/>
</dbReference>
<evidence type="ECO:0000259" key="2">
    <source>
        <dbReference type="PROSITE" id="PS50980"/>
    </source>
</evidence>
<dbReference type="Gene3D" id="3.90.226.10">
    <property type="entry name" value="2-enoyl-CoA Hydratase, Chain A, domain 1"/>
    <property type="match status" value="2"/>
</dbReference>
<dbReference type="InterPro" id="IPR029045">
    <property type="entry name" value="ClpP/crotonase-like_dom_sf"/>
</dbReference>
<dbReference type="PROSITE" id="PS50980">
    <property type="entry name" value="COA_CT_NTER"/>
    <property type="match status" value="1"/>
</dbReference>
<name>A0A5J6ZBE2_9CORY</name>
<evidence type="ECO:0000313" key="4">
    <source>
        <dbReference type="EMBL" id="QFQ02985.1"/>
    </source>
</evidence>
<dbReference type="OrthoDB" id="4434131at2"/>
<reference evidence="5" key="1">
    <citation type="submission" date="2019-10" db="EMBL/GenBank/DDBJ databases">
        <title>Complete genome sequence of Corynebacterium urogenitalis DSM 108747, isolated from the genital tract of a cow.</title>
        <authorList>
            <person name="Ruckert C."/>
            <person name="Ballas P."/>
            <person name="Wagener K."/>
            <person name="Drillich M."/>
            <person name="Kaempfer P."/>
            <person name="Busse H.-J."/>
            <person name="Ehling-Schulz M."/>
        </authorList>
    </citation>
    <scope>NUCLEOTIDE SEQUENCE [LARGE SCALE GENOMIC DNA]</scope>
    <source>
        <strain evidence="5">LMM 1652</strain>
    </source>
</reference>
<gene>
    <name evidence="4" type="primary">accD2</name>
    <name evidence="4" type="ORF">CUROG_08185</name>
</gene>
<evidence type="ECO:0000313" key="5">
    <source>
        <dbReference type="Proteomes" id="UP000326711"/>
    </source>
</evidence>
<dbReference type="InterPro" id="IPR034733">
    <property type="entry name" value="AcCoA_carboxyl_beta"/>
</dbReference>
<dbReference type="PANTHER" id="PTHR43842:SF2">
    <property type="entry name" value="PROPIONYL-COA CARBOXYLASE BETA CHAIN, MITOCHONDRIAL"/>
    <property type="match status" value="1"/>
</dbReference>
<dbReference type="GO" id="GO:0004658">
    <property type="term" value="F:propionyl-CoA carboxylase activity"/>
    <property type="evidence" value="ECO:0007669"/>
    <property type="project" value="UniProtKB-EC"/>
</dbReference>
<keyword evidence="4" id="KW-0436">Ligase</keyword>